<dbReference type="InterPro" id="IPR025668">
    <property type="entry name" value="Tnp_DDE_dom"/>
</dbReference>
<dbReference type="Pfam" id="PF13701">
    <property type="entry name" value="DDE_Tnp_1_4"/>
    <property type="match status" value="1"/>
</dbReference>
<dbReference type="AlphaFoldDB" id="A0A7G1H0U6"/>
<dbReference type="InterPro" id="IPR012337">
    <property type="entry name" value="RNaseH-like_sf"/>
</dbReference>
<reference evidence="2 3" key="1">
    <citation type="submission" date="2020-03" db="EMBL/GenBank/DDBJ databases">
        <title>Complete genome sequences of two sulfur-disproportionating bacterial strains T55J and Mzg5.</title>
        <authorList>
            <person name="Umezawa K."/>
            <person name="Kojima H."/>
            <person name="Kato Y."/>
            <person name="Fukui M."/>
        </authorList>
    </citation>
    <scope>NUCLEOTIDE SEQUENCE [LARGE SCALE GENOMIC DNA]</scope>
    <source>
        <strain evidence="2 3">T55J</strain>
    </source>
</reference>
<accession>A0A7G1H0U6</accession>
<dbReference type="SUPFAM" id="SSF53098">
    <property type="entry name" value="Ribonuclease H-like"/>
    <property type="match status" value="1"/>
</dbReference>
<feature type="domain" description="Transposase DDE" evidence="1">
    <location>
        <begin position="133"/>
        <end position="389"/>
    </location>
</feature>
<sequence>MNMDTIYHKRRPDATRNIQEEFNLKNTTVYGGYNLIADFIKAKRLEAILGKCVGIKKADWCTYEFSFILRCLIDGYILGMERTKHFEALEEENLIKEKLGVKKLPDYTTLNKDLKRFKDEGDIEGLKAFGMRLIRSSDVHTSAGSVEFMRGIDKKMGQIVKRYKKLKRRGKVLARFDEGFDSEENYKEAEELGWGYVGKVRCFNPLKLNIFGIKRWRKVGNSSRDIEVASITYKAGRWSKGRRVVIIRWQDDGGTQGSFFDELNYNYAAFVTNLNWAEEDIYGFYNNRGTVENRIKEAKYGFGIDKIPTDEFYANYAALQLKMIAYNLVSLFQAEVMDMGTLRMSIRSIRKMFINIAGKLIKRGRQRILKLAEDYIYKDRHLKMREQLASI</sequence>
<evidence type="ECO:0000313" key="3">
    <source>
        <dbReference type="Proteomes" id="UP000516360"/>
    </source>
</evidence>
<gene>
    <name evidence="2" type="ORF">JZK55_06850</name>
</gene>
<protein>
    <recommendedName>
        <fullName evidence="1">Transposase DDE domain-containing protein</fullName>
    </recommendedName>
</protein>
<keyword evidence="3" id="KW-1185">Reference proteome</keyword>
<organism evidence="2 3">
    <name type="scientific">Dissulfurispira thermophila</name>
    <dbReference type="NCBI Taxonomy" id="2715679"/>
    <lineage>
        <taxon>Bacteria</taxon>
        <taxon>Pseudomonadati</taxon>
        <taxon>Nitrospirota</taxon>
        <taxon>Thermodesulfovibrionia</taxon>
        <taxon>Thermodesulfovibrionales</taxon>
        <taxon>Dissulfurispiraceae</taxon>
        <taxon>Dissulfurispira</taxon>
    </lineage>
</organism>
<proteinExistence type="predicted"/>
<evidence type="ECO:0000313" key="2">
    <source>
        <dbReference type="EMBL" id="BCB95763.1"/>
    </source>
</evidence>
<dbReference type="EMBL" id="AP022873">
    <property type="protein sequence ID" value="BCB95763.1"/>
    <property type="molecule type" value="Genomic_DNA"/>
</dbReference>
<dbReference type="Proteomes" id="UP000516360">
    <property type="component" value="Chromosome"/>
</dbReference>
<dbReference type="KEGG" id="dtp:JZK55_06850"/>
<evidence type="ECO:0000259" key="1">
    <source>
        <dbReference type="Pfam" id="PF13701"/>
    </source>
</evidence>
<name>A0A7G1H0U6_9BACT</name>